<sequence length="102" mass="11518">MKDPYVEFINLMKDRGADKNPPSIQIGQMVSANILKIGELQLTSDDFYVADYLKENYKRNLEVDGSTREYITKDGLKAGDTVAVLATEDRQTFIVLCKVDKP</sequence>
<name>A0A2T0API1_9CLOT</name>
<organism evidence="1 2">
    <name type="scientific">Clostridium thermopalmarium DSM 5974</name>
    <dbReference type="NCBI Taxonomy" id="1121340"/>
    <lineage>
        <taxon>Bacteria</taxon>
        <taxon>Bacillati</taxon>
        <taxon>Bacillota</taxon>
        <taxon>Clostridia</taxon>
        <taxon>Eubacteriales</taxon>
        <taxon>Clostridiaceae</taxon>
        <taxon>Clostridium</taxon>
    </lineage>
</organism>
<evidence type="ECO:0000313" key="2">
    <source>
        <dbReference type="Proteomes" id="UP000239614"/>
    </source>
</evidence>
<dbReference type="RefSeq" id="WP_106024551.1">
    <property type="nucleotide sequence ID" value="NZ_PVXN01000053.1"/>
</dbReference>
<dbReference type="EMBL" id="PVXN01000053">
    <property type="protein sequence ID" value="PRR70927.1"/>
    <property type="molecule type" value="Genomic_DNA"/>
</dbReference>
<dbReference type="InterPro" id="IPR022555">
    <property type="entry name" value="DUF2577"/>
</dbReference>
<keyword evidence="2" id="KW-1185">Reference proteome</keyword>
<comment type="caution">
    <text evidence="1">The sequence shown here is derived from an EMBL/GenBank/DDBJ whole genome shotgun (WGS) entry which is preliminary data.</text>
</comment>
<gene>
    <name evidence="1" type="ORF">CPAL_20170</name>
</gene>
<evidence type="ECO:0008006" key="3">
    <source>
        <dbReference type="Google" id="ProtNLM"/>
    </source>
</evidence>
<evidence type="ECO:0000313" key="1">
    <source>
        <dbReference type="EMBL" id="PRR70927.1"/>
    </source>
</evidence>
<dbReference type="AlphaFoldDB" id="A0A2T0API1"/>
<dbReference type="Pfam" id="PF10844">
    <property type="entry name" value="DUF2577"/>
    <property type="match status" value="1"/>
</dbReference>
<protein>
    <recommendedName>
        <fullName evidence="3">DUF2577 domain-containing protein</fullName>
    </recommendedName>
</protein>
<dbReference type="OrthoDB" id="1908948at2"/>
<accession>A0A2T0API1</accession>
<proteinExistence type="predicted"/>
<dbReference type="Proteomes" id="UP000239614">
    <property type="component" value="Unassembled WGS sequence"/>
</dbReference>
<reference evidence="1 2" key="1">
    <citation type="submission" date="2018-03" db="EMBL/GenBank/DDBJ databases">
        <title>Genome sequence of Clostridium thermopalmarium DSM 5974.</title>
        <authorList>
            <person name="Poehlein A."/>
            <person name="Daniel R."/>
        </authorList>
    </citation>
    <scope>NUCLEOTIDE SEQUENCE [LARGE SCALE GENOMIC DNA]</scope>
    <source>
        <strain evidence="1 2">DSM 5974</strain>
    </source>
</reference>